<feature type="domain" description="C2H2-type" evidence="5">
    <location>
        <begin position="34"/>
        <end position="67"/>
    </location>
</feature>
<dbReference type="Proteomes" id="UP000473826">
    <property type="component" value="Unassembled WGS sequence"/>
</dbReference>
<evidence type="ECO:0000256" key="1">
    <source>
        <dbReference type="ARBA" id="ARBA00022723"/>
    </source>
</evidence>
<dbReference type="Pfam" id="PF00096">
    <property type="entry name" value="zf-C2H2"/>
    <property type="match status" value="1"/>
</dbReference>
<dbReference type="PROSITE" id="PS00028">
    <property type="entry name" value="ZINC_FINGER_C2H2_1"/>
    <property type="match status" value="1"/>
</dbReference>
<dbReference type="SUPFAM" id="SSF57667">
    <property type="entry name" value="beta-beta-alpha zinc fingers"/>
    <property type="match status" value="1"/>
</dbReference>
<keyword evidence="3" id="KW-0862">Zinc</keyword>
<keyword evidence="2 4" id="KW-0863">Zinc-finger</keyword>
<dbReference type="OrthoDB" id="8117402at2759"/>
<reference evidence="6 7" key="1">
    <citation type="journal article" date="2019" name="PLoS Genet.">
        <title>Convergent evolution of linked mating-type loci in basidiomycete fungi.</title>
        <authorList>
            <person name="Sun S."/>
            <person name="Coelho M.A."/>
            <person name="Heitman J."/>
            <person name="Nowrousian M."/>
        </authorList>
    </citation>
    <scope>NUCLEOTIDE SEQUENCE [LARGE SCALE GENOMIC DNA]</scope>
    <source>
        <strain evidence="6 7">CBS 4282</strain>
    </source>
</reference>
<dbReference type="PANTHER" id="PTHR23235:SF120">
    <property type="entry name" value="KRUPPEL-LIKE FACTOR 15"/>
    <property type="match status" value="1"/>
</dbReference>
<proteinExistence type="predicted"/>
<feature type="domain" description="C2H2-type" evidence="5">
    <location>
        <begin position="99"/>
        <end position="126"/>
    </location>
</feature>
<dbReference type="GO" id="GO:0000981">
    <property type="term" value="F:DNA-binding transcription factor activity, RNA polymerase II-specific"/>
    <property type="evidence" value="ECO:0007669"/>
    <property type="project" value="TreeGrafter"/>
</dbReference>
<keyword evidence="1" id="KW-0479">Metal-binding</keyword>
<dbReference type="Gene3D" id="3.30.160.60">
    <property type="entry name" value="Classic Zinc Finger"/>
    <property type="match status" value="3"/>
</dbReference>
<evidence type="ECO:0000313" key="7">
    <source>
        <dbReference type="Proteomes" id="UP000473826"/>
    </source>
</evidence>
<feature type="domain" description="C2H2-type" evidence="5">
    <location>
        <begin position="68"/>
        <end position="98"/>
    </location>
</feature>
<dbReference type="EMBL" id="QKWK01000008">
    <property type="protein sequence ID" value="TXT07466.1"/>
    <property type="molecule type" value="Genomic_DNA"/>
</dbReference>
<evidence type="ECO:0000256" key="3">
    <source>
        <dbReference type="ARBA" id="ARBA00022833"/>
    </source>
</evidence>
<dbReference type="GO" id="GO:0008270">
    <property type="term" value="F:zinc ion binding"/>
    <property type="evidence" value="ECO:0007669"/>
    <property type="project" value="UniProtKB-KW"/>
</dbReference>
<comment type="caution">
    <text evidence="6">The sequence shown here is derived from an EMBL/GenBank/DDBJ whole genome shotgun (WGS) entry which is preliminary data.</text>
</comment>
<keyword evidence="7" id="KW-1185">Reference proteome</keyword>
<gene>
    <name evidence="6" type="ORF">VHUM_03186</name>
</gene>
<evidence type="ECO:0000256" key="4">
    <source>
        <dbReference type="PROSITE-ProRule" id="PRU00042"/>
    </source>
</evidence>
<evidence type="ECO:0000256" key="2">
    <source>
        <dbReference type="ARBA" id="ARBA00022771"/>
    </source>
</evidence>
<accession>A0A7D8Z7C7</accession>
<dbReference type="PROSITE" id="PS50157">
    <property type="entry name" value="ZINC_FINGER_C2H2_2"/>
    <property type="match status" value="3"/>
</dbReference>
<evidence type="ECO:0000313" key="6">
    <source>
        <dbReference type="EMBL" id="TXT07466.1"/>
    </source>
</evidence>
<name>A0A7D8Z7C7_VANHU</name>
<sequence>MYATDDTVVDACFRWCYTIGTEFNKAAQKQSKYFKCSFEECADSAQRIFMRKSAVDSHVRTHIGYRPYKCEVDVCEARFVRKHDRDRHTQTTHKNEKSFECADCKQNFARSDALLRHRAKRDACKARIG</sequence>
<dbReference type="GO" id="GO:0000978">
    <property type="term" value="F:RNA polymerase II cis-regulatory region sequence-specific DNA binding"/>
    <property type="evidence" value="ECO:0007669"/>
    <property type="project" value="TreeGrafter"/>
</dbReference>
<dbReference type="PANTHER" id="PTHR23235">
    <property type="entry name" value="KRUEPPEL-LIKE TRANSCRIPTION FACTOR"/>
    <property type="match status" value="1"/>
</dbReference>
<organism evidence="6 7">
    <name type="scientific">Vanrija humicola</name>
    <name type="common">Yeast</name>
    <name type="synonym">Cryptococcus humicola</name>
    <dbReference type="NCBI Taxonomy" id="5417"/>
    <lineage>
        <taxon>Eukaryota</taxon>
        <taxon>Fungi</taxon>
        <taxon>Dikarya</taxon>
        <taxon>Basidiomycota</taxon>
        <taxon>Agaricomycotina</taxon>
        <taxon>Tremellomycetes</taxon>
        <taxon>Trichosporonales</taxon>
        <taxon>Trichosporonaceae</taxon>
        <taxon>Vanrija</taxon>
    </lineage>
</organism>
<dbReference type="InterPro" id="IPR013087">
    <property type="entry name" value="Znf_C2H2_type"/>
</dbReference>
<dbReference type="InterPro" id="IPR036236">
    <property type="entry name" value="Znf_C2H2_sf"/>
</dbReference>
<dbReference type="SMART" id="SM00355">
    <property type="entry name" value="ZnF_C2H2"/>
    <property type="match status" value="3"/>
</dbReference>
<dbReference type="AlphaFoldDB" id="A0A7D8Z7C7"/>
<protein>
    <recommendedName>
        <fullName evidence="5">C2H2-type domain-containing protein</fullName>
    </recommendedName>
</protein>
<evidence type="ECO:0000259" key="5">
    <source>
        <dbReference type="PROSITE" id="PS50157"/>
    </source>
</evidence>